<dbReference type="KEGG" id="ccin:107269986"/>
<dbReference type="Proteomes" id="UP000694920">
    <property type="component" value="Unplaced"/>
</dbReference>
<dbReference type="Gene3D" id="3.40.50.2000">
    <property type="entry name" value="Glycogen Phosphorylase B"/>
    <property type="match status" value="1"/>
</dbReference>
<evidence type="ECO:0000313" key="6">
    <source>
        <dbReference type="Proteomes" id="UP000694920"/>
    </source>
</evidence>
<evidence type="ECO:0000256" key="2">
    <source>
        <dbReference type="ARBA" id="ARBA00022676"/>
    </source>
</evidence>
<reference evidence="7" key="1">
    <citation type="submission" date="2025-08" db="UniProtKB">
        <authorList>
            <consortium name="RefSeq"/>
        </authorList>
    </citation>
    <scope>IDENTIFICATION</scope>
</reference>
<dbReference type="GO" id="GO:0008194">
    <property type="term" value="F:UDP-glycosyltransferase activity"/>
    <property type="evidence" value="ECO:0007669"/>
    <property type="project" value="InterPro"/>
</dbReference>
<accession>A0AAJ7C259</accession>
<comment type="similarity">
    <text evidence="1">Belongs to the UDP-glycosyltransferase family.</text>
</comment>
<sequence>MARIVIVLMVSLIFLLNRIDSARILGIFPHPSHSHQIFFHSLTSELSRRGHELVIFTPKVTNDTSLVNFTEISLVEAYAAGWKEIVNYSSYRELWVFFDACYRAGVLFSESILSHPEMEKILNPQSDKKFDLILIQIFYVDALHALSSILNVPMIGLTSLAPIGIHHHTMGNPPLLSYIPDVMGGQPVNMNFWQRIINIYCYGRQIFEFNFIHLKKQERVLKKYFGNNAPDIRDVSKNISLLLASTQYPIYHPRPDMPSVKLIGGLRFYKSTPREKMSPRLQNILDNAKEGFIYFSLGSNVKLSQLSEENRNVFVHVLAELPYKVIWKCDLDDLPIKAKNIFLEKWVPQQDILAHSNILLFLYQGGQQSTEEAINNGVPLVGFPVFSDQRSNVNNVVSLGIGQKIELSSMTKESMKKTVLEVIQNPRYKKNVIELRNYINDRMNHPMEEAIWWTEYVIRHKGAPALRNRYQDVPWYQMEGLDILIFFIILLYALLYSMYLVTRCIISKIFLRARSSRNLDRNWKSD</sequence>
<organism evidence="6 7">
    <name type="scientific">Cephus cinctus</name>
    <name type="common">Wheat stem sawfly</name>
    <dbReference type="NCBI Taxonomy" id="211228"/>
    <lineage>
        <taxon>Eukaryota</taxon>
        <taxon>Metazoa</taxon>
        <taxon>Ecdysozoa</taxon>
        <taxon>Arthropoda</taxon>
        <taxon>Hexapoda</taxon>
        <taxon>Insecta</taxon>
        <taxon>Pterygota</taxon>
        <taxon>Neoptera</taxon>
        <taxon>Endopterygota</taxon>
        <taxon>Hymenoptera</taxon>
        <taxon>Cephoidea</taxon>
        <taxon>Cephidae</taxon>
        <taxon>Cephus</taxon>
    </lineage>
</organism>
<keyword evidence="4" id="KW-1133">Transmembrane helix</keyword>
<keyword evidence="6" id="KW-1185">Reference proteome</keyword>
<feature type="signal peptide" evidence="5">
    <location>
        <begin position="1"/>
        <end position="21"/>
    </location>
</feature>
<dbReference type="InterPro" id="IPR002213">
    <property type="entry name" value="UDP_glucos_trans"/>
</dbReference>
<evidence type="ECO:0000256" key="3">
    <source>
        <dbReference type="ARBA" id="ARBA00022679"/>
    </source>
</evidence>
<evidence type="ECO:0000313" key="7">
    <source>
        <dbReference type="RefSeq" id="XP_015600002.1"/>
    </source>
</evidence>
<dbReference type="RefSeq" id="XP_015600002.1">
    <property type="nucleotide sequence ID" value="XM_015744516.2"/>
</dbReference>
<proteinExistence type="inferred from homology"/>
<protein>
    <submittedName>
        <fullName evidence="7">UDP-glucuronosyltransferase 2B15</fullName>
    </submittedName>
</protein>
<keyword evidence="2" id="KW-0328">Glycosyltransferase</keyword>
<keyword evidence="4" id="KW-0472">Membrane</keyword>
<keyword evidence="3" id="KW-0808">Transferase</keyword>
<gene>
    <name evidence="7" type="primary">LOC107269986</name>
</gene>
<evidence type="ECO:0000256" key="5">
    <source>
        <dbReference type="SAM" id="SignalP"/>
    </source>
</evidence>
<dbReference type="SUPFAM" id="SSF53756">
    <property type="entry name" value="UDP-Glycosyltransferase/glycogen phosphorylase"/>
    <property type="match status" value="1"/>
</dbReference>
<name>A0AAJ7C259_CEPCN</name>
<evidence type="ECO:0000256" key="1">
    <source>
        <dbReference type="ARBA" id="ARBA00009995"/>
    </source>
</evidence>
<dbReference type="PANTHER" id="PTHR48043">
    <property type="entry name" value="EG:EG0003.4 PROTEIN-RELATED"/>
    <property type="match status" value="1"/>
</dbReference>
<dbReference type="FunFam" id="3.40.50.2000:FF:000050">
    <property type="entry name" value="UDP-glucuronosyltransferase"/>
    <property type="match status" value="1"/>
</dbReference>
<dbReference type="AlphaFoldDB" id="A0AAJ7C259"/>
<dbReference type="Pfam" id="PF00201">
    <property type="entry name" value="UDPGT"/>
    <property type="match status" value="1"/>
</dbReference>
<dbReference type="GeneID" id="107269986"/>
<dbReference type="PANTHER" id="PTHR48043:SF159">
    <property type="entry name" value="EG:EG0003.4 PROTEIN-RELATED"/>
    <property type="match status" value="1"/>
</dbReference>
<keyword evidence="4" id="KW-0812">Transmembrane</keyword>
<evidence type="ECO:0000256" key="4">
    <source>
        <dbReference type="SAM" id="Phobius"/>
    </source>
</evidence>
<feature type="chain" id="PRO_5042523323" evidence="5">
    <location>
        <begin position="22"/>
        <end position="526"/>
    </location>
</feature>
<keyword evidence="5" id="KW-0732">Signal</keyword>
<dbReference type="InterPro" id="IPR050271">
    <property type="entry name" value="UDP-glycosyltransferase"/>
</dbReference>
<feature type="transmembrane region" description="Helical" evidence="4">
    <location>
        <begin position="483"/>
        <end position="506"/>
    </location>
</feature>
<dbReference type="CDD" id="cd03784">
    <property type="entry name" value="GT1_Gtf-like"/>
    <property type="match status" value="1"/>
</dbReference>